<dbReference type="GO" id="GO:0008270">
    <property type="term" value="F:zinc ion binding"/>
    <property type="evidence" value="ECO:0007669"/>
    <property type="project" value="UniProtKB-KW"/>
</dbReference>
<dbReference type="Pfam" id="PF00096">
    <property type="entry name" value="zf-C2H2"/>
    <property type="match status" value="4"/>
</dbReference>
<dbReference type="InterPro" id="IPR013087">
    <property type="entry name" value="Znf_C2H2_type"/>
</dbReference>
<dbReference type="FunFam" id="3.30.160.60:FF:000710">
    <property type="entry name" value="Zinc finger protein 768"/>
    <property type="match status" value="1"/>
</dbReference>
<dbReference type="InterPro" id="IPR036236">
    <property type="entry name" value="Znf_C2H2_sf"/>
</dbReference>
<keyword evidence="15" id="KW-1185">Reference proteome</keyword>
<dbReference type="PROSITE" id="PS50157">
    <property type="entry name" value="ZINC_FINGER_C2H2_2"/>
    <property type="match status" value="8"/>
</dbReference>
<gene>
    <name evidence="14" type="ORF">LSINAPIS_LOCUS14095</name>
</gene>
<dbReference type="PROSITE" id="PS00028">
    <property type="entry name" value="ZINC_FINGER_C2H2_1"/>
    <property type="match status" value="8"/>
</dbReference>
<dbReference type="FunFam" id="3.30.160.60:FF:000446">
    <property type="entry name" value="Zinc finger protein"/>
    <property type="match status" value="1"/>
</dbReference>
<dbReference type="GO" id="GO:0001228">
    <property type="term" value="F:DNA-binding transcription activator activity, RNA polymerase II-specific"/>
    <property type="evidence" value="ECO:0007669"/>
    <property type="project" value="TreeGrafter"/>
</dbReference>
<keyword evidence="10" id="KW-0539">Nucleus</keyword>
<dbReference type="FunFam" id="3.30.160.60:FF:000931">
    <property type="entry name" value="zinc finger protein 697"/>
    <property type="match status" value="1"/>
</dbReference>
<reference evidence="14 15" key="1">
    <citation type="submission" date="2017-07" db="EMBL/GenBank/DDBJ databases">
        <authorList>
            <person name="Talla V."/>
            <person name="Backstrom N."/>
        </authorList>
    </citation>
    <scope>NUCLEOTIDE SEQUENCE [LARGE SCALE GENOMIC DNA]</scope>
</reference>
<evidence type="ECO:0000256" key="5">
    <source>
        <dbReference type="ARBA" id="ARBA00022771"/>
    </source>
</evidence>
<feature type="domain" description="C2H2-type" evidence="13">
    <location>
        <begin position="87"/>
        <end position="114"/>
    </location>
</feature>
<dbReference type="Pfam" id="PF13912">
    <property type="entry name" value="zf-C2H2_6"/>
    <property type="match status" value="3"/>
</dbReference>
<evidence type="ECO:0000256" key="10">
    <source>
        <dbReference type="ARBA" id="ARBA00023242"/>
    </source>
</evidence>
<feature type="domain" description="C2H2-type" evidence="13">
    <location>
        <begin position="216"/>
        <end position="243"/>
    </location>
</feature>
<evidence type="ECO:0000256" key="8">
    <source>
        <dbReference type="ARBA" id="ARBA00023125"/>
    </source>
</evidence>
<feature type="domain" description="C2H2-type" evidence="13">
    <location>
        <begin position="11"/>
        <end position="38"/>
    </location>
</feature>
<dbReference type="FunFam" id="3.30.160.60:FF:000045">
    <property type="entry name" value="ZFP69 zinc finger protein B"/>
    <property type="match status" value="1"/>
</dbReference>
<comment type="similarity">
    <text evidence="2">Belongs to the krueppel C2H2-type zinc-finger protein family.</text>
</comment>
<evidence type="ECO:0000256" key="12">
    <source>
        <dbReference type="SAM" id="MobiDB-lite"/>
    </source>
</evidence>
<accession>A0A5E4R0X8</accession>
<dbReference type="GO" id="GO:0000978">
    <property type="term" value="F:RNA polymerase II cis-regulatory region sequence-specific DNA binding"/>
    <property type="evidence" value="ECO:0007669"/>
    <property type="project" value="TreeGrafter"/>
</dbReference>
<dbReference type="EMBL" id="FZQP02006856">
    <property type="protein sequence ID" value="VVD04316.1"/>
    <property type="molecule type" value="Genomic_DNA"/>
</dbReference>
<keyword evidence="9" id="KW-0804">Transcription</keyword>
<sequence length="338" mass="39339">MLIIDAEVKPYCCDECDKRFASFQELKTHTSTHTSDIEVHGRELYSSQFDENSSVESDDSFVIESNHDTDSDYEPLARYKRTKNLLHRCNVCGQSFSRPCELTRHYRKHSGEKPYHCKVCNKFFRHQSNLNVHVKGHSVSATFTCNVCNTTLKSSYALRKHRKTHNREESKHSAQLKDNKSFRDKKLNTCDICNKAFLRPCELTRHYRTHTGEKPFPCEVCHEPFADPSNLLRHMKRHTGNKPFMCTVCNKTFLFSSQLELHYSQHTGERPHQCDVCGNNYGTTKALQRHKKRHTERTMQSCLEFDGIFSSSEHERNVYEGTMSEYMCSQNINSSGKN</sequence>
<evidence type="ECO:0000256" key="1">
    <source>
        <dbReference type="ARBA" id="ARBA00004123"/>
    </source>
</evidence>
<organism evidence="14 15">
    <name type="scientific">Leptidea sinapis</name>
    <dbReference type="NCBI Taxonomy" id="189913"/>
    <lineage>
        <taxon>Eukaryota</taxon>
        <taxon>Metazoa</taxon>
        <taxon>Ecdysozoa</taxon>
        <taxon>Arthropoda</taxon>
        <taxon>Hexapoda</taxon>
        <taxon>Insecta</taxon>
        <taxon>Pterygota</taxon>
        <taxon>Neoptera</taxon>
        <taxon>Endopterygota</taxon>
        <taxon>Lepidoptera</taxon>
        <taxon>Glossata</taxon>
        <taxon>Ditrysia</taxon>
        <taxon>Papilionoidea</taxon>
        <taxon>Pieridae</taxon>
        <taxon>Dismorphiinae</taxon>
        <taxon>Leptidea</taxon>
    </lineage>
</organism>
<dbReference type="FunFam" id="3.30.160.60:FF:001289">
    <property type="entry name" value="Zinc finger protein 574"/>
    <property type="match status" value="1"/>
</dbReference>
<feature type="domain" description="C2H2-type" evidence="13">
    <location>
        <begin position="188"/>
        <end position="215"/>
    </location>
</feature>
<dbReference type="FunFam" id="3.30.160.60:FF:000624">
    <property type="entry name" value="zinc finger protein 697"/>
    <property type="match status" value="1"/>
</dbReference>
<dbReference type="SMART" id="SM00355">
    <property type="entry name" value="ZnF_C2H2"/>
    <property type="match status" value="8"/>
</dbReference>
<feature type="compositionally biased region" description="Basic and acidic residues" evidence="12">
    <location>
        <begin position="166"/>
        <end position="178"/>
    </location>
</feature>
<feature type="domain" description="C2H2-type" evidence="13">
    <location>
        <begin position="272"/>
        <end position="299"/>
    </location>
</feature>
<keyword evidence="4" id="KW-0677">Repeat</keyword>
<evidence type="ECO:0000313" key="15">
    <source>
        <dbReference type="Proteomes" id="UP000324832"/>
    </source>
</evidence>
<keyword evidence="6" id="KW-0862">Zinc</keyword>
<evidence type="ECO:0000256" key="7">
    <source>
        <dbReference type="ARBA" id="ARBA00023015"/>
    </source>
</evidence>
<evidence type="ECO:0000256" key="3">
    <source>
        <dbReference type="ARBA" id="ARBA00022723"/>
    </source>
</evidence>
<evidence type="ECO:0000256" key="6">
    <source>
        <dbReference type="ARBA" id="ARBA00022833"/>
    </source>
</evidence>
<evidence type="ECO:0000256" key="9">
    <source>
        <dbReference type="ARBA" id="ARBA00023163"/>
    </source>
</evidence>
<feature type="domain" description="C2H2-type" evidence="13">
    <location>
        <begin position="115"/>
        <end position="142"/>
    </location>
</feature>
<comment type="subcellular location">
    <subcellularLocation>
        <location evidence="1">Nucleus</location>
    </subcellularLocation>
</comment>
<feature type="domain" description="C2H2-type" evidence="13">
    <location>
        <begin position="143"/>
        <end position="170"/>
    </location>
</feature>
<feature type="domain" description="C2H2-type" evidence="13">
    <location>
        <begin position="244"/>
        <end position="271"/>
    </location>
</feature>
<dbReference type="PANTHER" id="PTHR24393">
    <property type="entry name" value="ZINC FINGER PROTEIN"/>
    <property type="match status" value="1"/>
</dbReference>
<evidence type="ECO:0000256" key="2">
    <source>
        <dbReference type="ARBA" id="ARBA00006991"/>
    </source>
</evidence>
<dbReference type="AlphaFoldDB" id="A0A5E4R0X8"/>
<feature type="region of interest" description="Disordered" evidence="12">
    <location>
        <begin position="159"/>
        <end position="178"/>
    </location>
</feature>
<keyword evidence="8" id="KW-0238">DNA-binding</keyword>
<dbReference type="PANTHER" id="PTHR24393:SF15">
    <property type="entry name" value="IP01243P-RELATED"/>
    <property type="match status" value="1"/>
</dbReference>
<name>A0A5E4R0X8_9NEOP</name>
<dbReference type="Gene3D" id="3.30.160.60">
    <property type="entry name" value="Classic Zinc Finger"/>
    <property type="match status" value="7"/>
</dbReference>
<proteinExistence type="inferred from homology"/>
<evidence type="ECO:0000256" key="11">
    <source>
        <dbReference type="PROSITE-ProRule" id="PRU00042"/>
    </source>
</evidence>
<keyword evidence="7" id="KW-0805">Transcription regulation</keyword>
<evidence type="ECO:0000259" key="13">
    <source>
        <dbReference type="PROSITE" id="PS50157"/>
    </source>
</evidence>
<dbReference type="Pfam" id="PF12874">
    <property type="entry name" value="zf-met"/>
    <property type="match status" value="1"/>
</dbReference>
<keyword evidence="3" id="KW-0479">Metal-binding</keyword>
<evidence type="ECO:0000313" key="14">
    <source>
        <dbReference type="EMBL" id="VVD04316.1"/>
    </source>
</evidence>
<dbReference type="SUPFAM" id="SSF57667">
    <property type="entry name" value="beta-beta-alpha zinc fingers"/>
    <property type="match status" value="6"/>
</dbReference>
<protein>
    <recommendedName>
        <fullName evidence="13">C2H2-type domain-containing protein</fullName>
    </recommendedName>
</protein>
<dbReference type="Proteomes" id="UP000324832">
    <property type="component" value="Unassembled WGS sequence"/>
</dbReference>
<evidence type="ECO:0000256" key="4">
    <source>
        <dbReference type="ARBA" id="ARBA00022737"/>
    </source>
</evidence>
<keyword evidence="5 11" id="KW-0863">Zinc-finger</keyword>
<dbReference type="GO" id="GO:0005634">
    <property type="term" value="C:nucleus"/>
    <property type="evidence" value="ECO:0007669"/>
    <property type="project" value="UniProtKB-SubCell"/>
</dbReference>